<organism evidence="1 2">
    <name type="scientific">Piloderma croceum (strain F 1598)</name>
    <dbReference type="NCBI Taxonomy" id="765440"/>
    <lineage>
        <taxon>Eukaryota</taxon>
        <taxon>Fungi</taxon>
        <taxon>Dikarya</taxon>
        <taxon>Basidiomycota</taxon>
        <taxon>Agaricomycotina</taxon>
        <taxon>Agaricomycetes</taxon>
        <taxon>Agaricomycetidae</taxon>
        <taxon>Atheliales</taxon>
        <taxon>Atheliaceae</taxon>
        <taxon>Piloderma</taxon>
    </lineage>
</organism>
<sequence length="72" mass="7977">MTVCNCIYTLNHKLHYTLGPAITGGCFFSHSTIASTHLICTFGLRSYLPFTHLHFVASLSARLRFGIHVPAL</sequence>
<name>A0A0C3FC47_PILCF</name>
<dbReference type="InParanoid" id="A0A0C3FC47"/>
<reference evidence="1 2" key="1">
    <citation type="submission" date="2014-04" db="EMBL/GenBank/DDBJ databases">
        <authorList>
            <consortium name="DOE Joint Genome Institute"/>
            <person name="Kuo A."/>
            <person name="Tarkka M."/>
            <person name="Buscot F."/>
            <person name="Kohler A."/>
            <person name="Nagy L.G."/>
            <person name="Floudas D."/>
            <person name="Copeland A."/>
            <person name="Barry K.W."/>
            <person name="Cichocki N."/>
            <person name="Veneault-Fourrey C."/>
            <person name="LaButti K."/>
            <person name="Lindquist E.A."/>
            <person name="Lipzen A."/>
            <person name="Lundell T."/>
            <person name="Morin E."/>
            <person name="Murat C."/>
            <person name="Sun H."/>
            <person name="Tunlid A."/>
            <person name="Henrissat B."/>
            <person name="Grigoriev I.V."/>
            <person name="Hibbett D.S."/>
            <person name="Martin F."/>
            <person name="Nordberg H.P."/>
            <person name="Cantor M.N."/>
            <person name="Hua S.X."/>
        </authorList>
    </citation>
    <scope>NUCLEOTIDE SEQUENCE [LARGE SCALE GENOMIC DNA]</scope>
    <source>
        <strain evidence="1 2">F 1598</strain>
    </source>
</reference>
<gene>
    <name evidence="1" type="ORF">PILCRDRAFT_820550</name>
</gene>
<dbReference type="EMBL" id="KN832995">
    <property type="protein sequence ID" value="KIM82180.1"/>
    <property type="molecule type" value="Genomic_DNA"/>
</dbReference>
<reference evidence="2" key="2">
    <citation type="submission" date="2015-01" db="EMBL/GenBank/DDBJ databases">
        <title>Evolutionary Origins and Diversification of the Mycorrhizal Mutualists.</title>
        <authorList>
            <consortium name="DOE Joint Genome Institute"/>
            <consortium name="Mycorrhizal Genomics Consortium"/>
            <person name="Kohler A."/>
            <person name="Kuo A."/>
            <person name="Nagy L.G."/>
            <person name="Floudas D."/>
            <person name="Copeland A."/>
            <person name="Barry K.W."/>
            <person name="Cichocki N."/>
            <person name="Veneault-Fourrey C."/>
            <person name="LaButti K."/>
            <person name="Lindquist E.A."/>
            <person name="Lipzen A."/>
            <person name="Lundell T."/>
            <person name="Morin E."/>
            <person name="Murat C."/>
            <person name="Riley R."/>
            <person name="Ohm R."/>
            <person name="Sun H."/>
            <person name="Tunlid A."/>
            <person name="Henrissat B."/>
            <person name="Grigoriev I.V."/>
            <person name="Hibbett D.S."/>
            <person name="Martin F."/>
        </authorList>
    </citation>
    <scope>NUCLEOTIDE SEQUENCE [LARGE SCALE GENOMIC DNA]</scope>
    <source>
        <strain evidence="2">F 1598</strain>
    </source>
</reference>
<dbReference type="Proteomes" id="UP000054166">
    <property type="component" value="Unassembled WGS sequence"/>
</dbReference>
<evidence type="ECO:0000313" key="1">
    <source>
        <dbReference type="EMBL" id="KIM82180.1"/>
    </source>
</evidence>
<dbReference type="AlphaFoldDB" id="A0A0C3FC47"/>
<accession>A0A0C3FC47</accession>
<proteinExistence type="predicted"/>
<protein>
    <submittedName>
        <fullName evidence="1">Uncharacterized protein</fullName>
    </submittedName>
</protein>
<keyword evidence="2" id="KW-1185">Reference proteome</keyword>
<dbReference type="HOGENOM" id="CLU_2723075_0_0_1"/>
<evidence type="ECO:0000313" key="2">
    <source>
        <dbReference type="Proteomes" id="UP000054166"/>
    </source>
</evidence>